<dbReference type="Gene3D" id="3.20.20.105">
    <property type="entry name" value="Queuine tRNA-ribosyltransferase-like"/>
    <property type="match status" value="1"/>
</dbReference>
<dbReference type="InterPro" id="IPR036511">
    <property type="entry name" value="TGT-like_sf"/>
</dbReference>
<proteinExistence type="predicted"/>
<evidence type="ECO:0000313" key="1">
    <source>
        <dbReference type="EMBL" id="MBI4922093.1"/>
    </source>
</evidence>
<reference evidence="1" key="1">
    <citation type="submission" date="2020-07" db="EMBL/GenBank/DDBJ databases">
        <title>Huge and variable diversity of episymbiotic CPR bacteria and DPANN archaea in groundwater ecosystems.</title>
        <authorList>
            <person name="He C.Y."/>
            <person name="Keren R."/>
            <person name="Whittaker M."/>
            <person name="Farag I.F."/>
            <person name="Doudna J."/>
            <person name="Cate J.H.D."/>
            <person name="Banfield J.F."/>
        </authorList>
    </citation>
    <scope>NUCLEOTIDE SEQUENCE</scope>
    <source>
        <strain evidence="1">NC_groundwater_1586_Pr3_B-0.1um_66_15</strain>
    </source>
</reference>
<evidence type="ECO:0000313" key="2">
    <source>
        <dbReference type="Proteomes" id="UP000782610"/>
    </source>
</evidence>
<comment type="caution">
    <text evidence="1">The sequence shown here is derived from an EMBL/GenBank/DDBJ whole genome shotgun (WGS) entry which is preliminary data.</text>
</comment>
<organism evidence="1 2">
    <name type="scientific">Devosia nanyangense</name>
    <dbReference type="NCBI Taxonomy" id="1228055"/>
    <lineage>
        <taxon>Bacteria</taxon>
        <taxon>Pseudomonadati</taxon>
        <taxon>Pseudomonadota</taxon>
        <taxon>Alphaproteobacteria</taxon>
        <taxon>Hyphomicrobiales</taxon>
        <taxon>Devosiaceae</taxon>
        <taxon>Devosia</taxon>
    </lineage>
</organism>
<accession>A0A933L179</accession>
<sequence>MDSGGYESTKDLDLSDTYENEYGLKSWSPEDYQEVLDQWTCESPTVFVSYDGPESKESYATQIKMAGNLRIPAGPHAKTLLLKPQSEDSRRHKMDELISACRFMDQFPVVGITEKEIGNSVLSRMSNIARLRVALDRLFDDRPIHVFGSLDTVSTFLYFLAGADIFDGLTWLRYAFVDGDTLYRHQFGMQLPVSTNSDVVEASSWTNNYRHTRTMLLQMRKYLVDGSFAHFGKHHAAIRDAFEAMKAELAGD</sequence>
<dbReference type="Proteomes" id="UP000782610">
    <property type="component" value="Unassembled WGS sequence"/>
</dbReference>
<name>A0A933L179_9HYPH</name>
<protein>
    <submittedName>
        <fullName evidence="1">Uncharacterized protein</fullName>
    </submittedName>
</protein>
<dbReference type="SUPFAM" id="SSF51713">
    <property type="entry name" value="tRNA-guanine transglycosylase"/>
    <property type="match status" value="1"/>
</dbReference>
<dbReference type="AlphaFoldDB" id="A0A933L179"/>
<dbReference type="EMBL" id="JACRAF010000027">
    <property type="protein sequence ID" value="MBI4922093.1"/>
    <property type="molecule type" value="Genomic_DNA"/>
</dbReference>
<dbReference type="GO" id="GO:0006400">
    <property type="term" value="P:tRNA modification"/>
    <property type="evidence" value="ECO:0007669"/>
    <property type="project" value="InterPro"/>
</dbReference>
<gene>
    <name evidence="1" type="ORF">HY834_10110</name>
</gene>